<accession>A0A5A8CYN4</accession>
<evidence type="ECO:0000256" key="1">
    <source>
        <dbReference type="SAM" id="MobiDB-lite"/>
    </source>
</evidence>
<comment type="caution">
    <text evidence="2">The sequence shown here is derived from an EMBL/GenBank/DDBJ whole genome shotgun (WGS) entry which is preliminary data.</text>
</comment>
<evidence type="ECO:0000313" key="7">
    <source>
        <dbReference type="Proteomes" id="UP000325113"/>
    </source>
</evidence>
<evidence type="ECO:0000313" key="4">
    <source>
        <dbReference type="EMBL" id="KAA0166137.1"/>
    </source>
</evidence>
<sequence length="614" mass="61459">MTTFAAAPFDTDAALNQAFPVLDLASLMGEWDEEAAASSSQLHDDAFVGNGDDSPMLLQDAHGADAFEDDSEGHAMAVEDDQDGADRGVALGGIGDGDFSDAPMPLGPNGIPIRTGVHLGADDSFDSLGYGGSAEASMRFAKAAVEEDEIPEPVVPELPADGGCLRATHLRSPLEWDAGLEVARTVCTRLGHVVSGVTSTATVLCTATEPATGAPVDFTVQVFTQCGREDRVLELQHAGRGDRLAFGAVYAAVANALRAEGACELVGEPAAEAEPRDAGVAFDALAPPTRVCEASRAVTVGAVSALSVGDLAPPSLGSRLSAPAGHTRDSSSPDEAGMRLMADRLAASVPAAGASAEGRSPCFGVNASEAAATLASVADRLTAMEPALAEETCGTLEAAGVPACLVSVVRASAERAEDDAHSVDDATVVPCIAALASLLACKSAGCASLVGSADAVQCAIASLSSTACAAADDRTAAAAAFSQQQKSTPSGEAAADLQGIPAHLAMFADPAAHRLGDVPASLSPPSPPRGDGPSAMGATWMAASGALLRLRAAARALNAAAAREGTVPGGDESWSVAVARVAAPGIAHLRAAAHTAGDAALSAHVSELVSSIRK</sequence>
<dbReference type="EMBL" id="VLTM01000029">
    <property type="protein sequence ID" value="KAA0162144.1"/>
    <property type="molecule type" value="Genomic_DNA"/>
</dbReference>
<proteinExistence type="predicted"/>
<dbReference type="Proteomes" id="UP000323011">
    <property type="component" value="Unassembled WGS sequence"/>
</dbReference>
<dbReference type="AlphaFoldDB" id="A0A5A8CYN4"/>
<reference evidence="5 6" key="1">
    <citation type="submission" date="2019-07" db="EMBL/GenBank/DDBJ databases">
        <title>Genomes of Cafeteria roenbergensis.</title>
        <authorList>
            <person name="Fischer M.G."/>
            <person name="Hackl T."/>
            <person name="Roman M."/>
        </authorList>
    </citation>
    <scope>NUCLEOTIDE SEQUENCE [LARGE SCALE GENOMIC DNA]</scope>
    <source>
        <strain evidence="2 5">BVI</strain>
        <strain evidence="3 7">Cflag</strain>
        <strain evidence="4 6">RCC970-E3</strain>
    </source>
</reference>
<evidence type="ECO:0000313" key="6">
    <source>
        <dbReference type="Proteomes" id="UP000324907"/>
    </source>
</evidence>
<dbReference type="Proteomes" id="UP000325113">
    <property type="component" value="Unassembled WGS sequence"/>
</dbReference>
<protein>
    <submittedName>
        <fullName evidence="2">Uncharacterized protein</fullName>
    </submittedName>
</protein>
<evidence type="ECO:0000313" key="3">
    <source>
        <dbReference type="EMBL" id="KAA0162144.1"/>
    </source>
</evidence>
<feature type="region of interest" description="Disordered" evidence="1">
    <location>
        <begin position="316"/>
        <end position="335"/>
    </location>
</feature>
<evidence type="ECO:0000313" key="2">
    <source>
        <dbReference type="EMBL" id="KAA0157477.1"/>
    </source>
</evidence>
<dbReference type="EMBL" id="VLTL01000041">
    <property type="protein sequence ID" value="KAA0166137.1"/>
    <property type="molecule type" value="Genomic_DNA"/>
</dbReference>
<organism evidence="2 5">
    <name type="scientific">Cafeteria roenbergensis</name>
    <name type="common">Marine flagellate</name>
    <dbReference type="NCBI Taxonomy" id="33653"/>
    <lineage>
        <taxon>Eukaryota</taxon>
        <taxon>Sar</taxon>
        <taxon>Stramenopiles</taxon>
        <taxon>Bigyra</taxon>
        <taxon>Opalozoa</taxon>
        <taxon>Bicosoecida</taxon>
        <taxon>Cafeteriaceae</taxon>
        <taxon>Cafeteria</taxon>
    </lineage>
</organism>
<name>A0A5A8CYN4_CAFRO</name>
<gene>
    <name evidence="4" type="ORF">FNF28_03187</name>
    <name evidence="2" type="ORF">FNF29_00053</name>
    <name evidence="3" type="ORF">FNF31_03379</name>
</gene>
<dbReference type="Proteomes" id="UP000324907">
    <property type="component" value="Unassembled WGS sequence"/>
</dbReference>
<dbReference type="EMBL" id="VLTN01000001">
    <property type="protein sequence ID" value="KAA0157477.1"/>
    <property type="molecule type" value="Genomic_DNA"/>
</dbReference>
<evidence type="ECO:0000313" key="5">
    <source>
        <dbReference type="Proteomes" id="UP000323011"/>
    </source>
</evidence>
<keyword evidence="5" id="KW-1185">Reference proteome</keyword>